<proteinExistence type="predicted"/>
<name>A0A5B6W1X5_9ROSI</name>
<evidence type="ECO:0000256" key="1">
    <source>
        <dbReference type="SAM" id="Coils"/>
    </source>
</evidence>
<dbReference type="Proteomes" id="UP000325315">
    <property type="component" value="Unassembled WGS sequence"/>
</dbReference>
<accession>A0A5B6W1X5</accession>
<reference evidence="5" key="1">
    <citation type="journal article" date="2019" name="Plant Biotechnol. J.">
        <title>Genome sequencing of the Australian wild diploid species Gossypium australe highlights disease resistance and delayed gland morphogenesis.</title>
        <authorList>
            <person name="Cai Y."/>
            <person name="Cai X."/>
            <person name="Wang Q."/>
            <person name="Wang P."/>
            <person name="Zhang Y."/>
            <person name="Cai C."/>
            <person name="Xu Y."/>
            <person name="Wang K."/>
            <person name="Zhou Z."/>
            <person name="Wang C."/>
            <person name="Geng S."/>
            <person name="Li B."/>
            <person name="Dong Q."/>
            <person name="Hou Y."/>
            <person name="Wang H."/>
            <person name="Ai P."/>
            <person name="Liu Z."/>
            <person name="Yi F."/>
            <person name="Sun M."/>
            <person name="An G."/>
            <person name="Cheng J."/>
            <person name="Zhang Y."/>
            <person name="Shi Q."/>
            <person name="Xie Y."/>
            <person name="Shi X."/>
            <person name="Chang Y."/>
            <person name="Huang F."/>
            <person name="Chen Y."/>
            <person name="Hong S."/>
            <person name="Mi L."/>
            <person name="Sun Q."/>
            <person name="Zhang L."/>
            <person name="Zhou B."/>
            <person name="Peng R."/>
            <person name="Zhang X."/>
            <person name="Liu F."/>
        </authorList>
    </citation>
    <scope>NUCLEOTIDE SEQUENCE [LARGE SCALE GENOMIC DNA]</scope>
    <source>
        <strain evidence="5">cv. PA1801</strain>
    </source>
</reference>
<evidence type="ECO:0000313" key="5">
    <source>
        <dbReference type="Proteomes" id="UP000325315"/>
    </source>
</evidence>
<protein>
    <recommendedName>
        <fullName evidence="3">Retrotransposon gag domain-containing protein</fullName>
    </recommendedName>
</protein>
<gene>
    <name evidence="4" type="ORF">EPI10_025425</name>
</gene>
<dbReference type="OrthoDB" id="2919534at2759"/>
<feature type="compositionally biased region" description="Polar residues" evidence="2">
    <location>
        <begin position="39"/>
        <end position="58"/>
    </location>
</feature>
<evidence type="ECO:0000256" key="2">
    <source>
        <dbReference type="SAM" id="MobiDB-lite"/>
    </source>
</evidence>
<feature type="coiled-coil region" evidence="1">
    <location>
        <begin position="836"/>
        <end position="863"/>
    </location>
</feature>
<dbReference type="PANTHER" id="PTHR32108:SF5">
    <property type="entry name" value="DYNACTIN SUBUNIT 1-LIKE"/>
    <property type="match status" value="1"/>
</dbReference>
<dbReference type="PANTHER" id="PTHR32108">
    <property type="entry name" value="DNA-DIRECTED RNA POLYMERASE SUBUNIT ALPHA"/>
    <property type="match status" value="1"/>
</dbReference>
<dbReference type="InterPro" id="IPR005162">
    <property type="entry name" value="Retrotrans_gag_dom"/>
</dbReference>
<dbReference type="Pfam" id="PF03732">
    <property type="entry name" value="Retrotrans_gag"/>
    <property type="match status" value="1"/>
</dbReference>
<organism evidence="4 5">
    <name type="scientific">Gossypium australe</name>
    <dbReference type="NCBI Taxonomy" id="47621"/>
    <lineage>
        <taxon>Eukaryota</taxon>
        <taxon>Viridiplantae</taxon>
        <taxon>Streptophyta</taxon>
        <taxon>Embryophyta</taxon>
        <taxon>Tracheophyta</taxon>
        <taxon>Spermatophyta</taxon>
        <taxon>Magnoliopsida</taxon>
        <taxon>eudicotyledons</taxon>
        <taxon>Gunneridae</taxon>
        <taxon>Pentapetalae</taxon>
        <taxon>rosids</taxon>
        <taxon>malvids</taxon>
        <taxon>Malvales</taxon>
        <taxon>Malvaceae</taxon>
        <taxon>Malvoideae</taxon>
        <taxon>Gossypium</taxon>
    </lineage>
</organism>
<feature type="domain" description="Retrotransposon gag" evidence="3">
    <location>
        <begin position="167"/>
        <end position="254"/>
    </location>
</feature>
<comment type="caution">
    <text evidence="4">The sequence shown here is derived from an EMBL/GenBank/DDBJ whole genome shotgun (WGS) entry which is preliminary data.</text>
</comment>
<feature type="region of interest" description="Disordered" evidence="2">
    <location>
        <begin position="1"/>
        <end position="62"/>
    </location>
</feature>
<keyword evidence="5" id="KW-1185">Reference proteome</keyword>
<evidence type="ECO:0000313" key="4">
    <source>
        <dbReference type="EMBL" id="KAA3475214.1"/>
    </source>
</evidence>
<evidence type="ECO:0000259" key="3">
    <source>
        <dbReference type="Pfam" id="PF03732"/>
    </source>
</evidence>
<dbReference type="AlphaFoldDB" id="A0A5B6W1X5"/>
<sequence>MMSQLTHLLTGAQDKGKGPMVDVVDENENSAYPPGLAPYQTSTSAPVNLPTGSSSNPGDNLAKSMVPDLDNAAEEEKTRVELPKEFEDRCKWLEEKFKALKSADYQCDVDAKKLSLVPNLVLPPKFKMPEFEKYNRTSCPEAHITMFCLRMTGYVNNDQLLIHCFQDSLTGAAAKCYNQLSCTQIKSWKDLAQAFMKNYSHVTDIAPDRITLQNMEKKSGESFRKYAQRWREVATQVQPPLLEKEMTMLFINTLKAPFINHMLGRATKSFADIRTTPKKRENEVSNVSSGYPKPIIVNQPRAVTVGQQAPSKQEPSTRQKTEKFQFTPILVTYRELYKTLFDAHIVAPFYLKPLQPPYPKWYDTNAQCEYHADVVGHSIENCTSFKRLVKRLIKEGVVDFNDAPGGGNLLPSHTDNGVNAIVENIGMRFKQEIAEVRTPLRVVWKEMQKMRLVLQEYDVCSTERGSVERVLGVNHPVVIITRPRANETGARTAPKIIIQKPVTFSYKDNKRVPWGYNCAVTISGKENSVSVPNMKVGPEKEKYPLIGQGEGKSEPLVNKLVTESEAREFLKFLKHSEYSVVEQLQQQPVRISVMILLLNSDVHRRALLNVLNETYVAKDILVNKLDRLNSNISADNFISFSDDEIPPGGMGSTKALHITIRCKGYTLPSVLIDNGSALNVLPLSTLNRLPIDSSHMKTCQNIVRAFDGTERKVMGRIDIPLLIGPNTYELVTEGRLITINAKEDIIASVTSNTPYIENDTEAIECSFRSLEFVNAAIISEGSKIPVPKISRATRMGLQLTIGKGALPGRRLGKYLQGPVRMPGLVDKHDRFGLWHRSDAQQRKEELERKCERRRARLNGAEIEWGSITFPHISNTLVSGGIIHSGLENINKETAEDMMRALSINAVSEEDSNEENLAGIRSYEPGSVLNKWSAEEIPIVPRYRRHE</sequence>
<dbReference type="EMBL" id="SMMG02000005">
    <property type="protein sequence ID" value="KAA3475214.1"/>
    <property type="molecule type" value="Genomic_DNA"/>
</dbReference>
<keyword evidence="1" id="KW-0175">Coiled coil</keyword>